<feature type="transmembrane region" description="Helical" evidence="8">
    <location>
        <begin position="188"/>
        <end position="206"/>
    </location>
</feature>
<evidence type="ECO:0000256" key="2">
    <source>
        <dbReference type="ARBA" id="ARBA00022448"/>
    </source>
</evidence>
<evidence type="ECO:0000256" key="3">
    <source>
        <dbReference type="ARBA" id="ARBA00022475"/>
    </source>
</evidence>
<keyword evidence="4 8" id="KW-0812">Transmembrane</keyword>
<accession>A0ABP7XYZ7</accession>
<dbReference type="NCBIfam" id="TIGR01726">
    <property type="entry name" value="HEQRo_perm_3TM"/>
    <property type="match status" value="1"/>
</dbReference>
<feature type="domain" description="ABC transmembrane type-1" evidence="10">
    <location>
        <begin position="74"/>
        <end position="270"/>
    </location>
</feature>
<dbReference type="InterPro" id="IPR043429">
    <property type="entry name" value="ArtM/GltK/GlnP/TcyL/YhdX-like"/>
</dbReference>
<evidence type="ECO:0000256" key="6">
    <source>
        <dbReference type="ARBA" id="ARBA00022989"/>
    </source>
</evidence>
<dbReference type="PANTHER" id="PTHR30614:SF0">
    <property type="entry name" value="L-CYSTINE TRANSPORT SYSTEM PERMEASE PROTEIN TCYL"/>
    <property type="match status" value="1"/>
</dbReference>
<dbReference type="InterPro" id="IPR010065">
    <property type="entry name" value="AA_ABC_transptr_permease_3TM"/>
</dbReference>
<feature type="transmembrane region" description="Helical" evidence="8">
    <location>
        <begin position="252"/>
        <end position="271"/>
    </location>
</feature>
<evidence type="ECO:0000256" key="9">
    <source>
        <dbReference type="SAM" id="MobiDB-lite"/>
    </source>
</evidence>
<evidence type="ECO:0000256" key="5">
    <source>
        <dbReference type="ARBA" id="ARBA00022970"/>
    </source>
</evidence>
<dbReference type="Proteomes" id="UP001500266">
    <property type="component" value="Unassembled WGS sequence"/>
</dbReference>
<organism evidence="11 12">
    <name type="scientific">Actinomadura keratinilytica</name>
    <dbReference type="NCBI Taxonomy" id="547461"/>
    <lineage>
        <taxon>Bacteria</taxon>
        <taxon>Bacillati</taxon>
        <taxon>Actinomycetota</taxon>
        <taxon>Actinomycetes</taxon>
        <taxon>Streptosporangiales</taxon>
        <taxon>Thermomonosporaceae</taxon>
        <taxon>Actinomadura</taxon>
    </lineage>
</organism>
<dbReference type="RefSeq" id="WP_345016366.1">
    <property type="nucleotide sequence ID" value="NZ_BAABDO010000002.1"/>
</dbReference>
<keyword evidence="5" id="KW-0029">Amino-acid transport</keyword>
<dbReference type="EMBL" id="BAABDO010000002">
    <property type="protein sequence ID" value="GAA4127249.1"/>
    <property type="molecule type" value="Genomic_DNA"/>
</dbReference>
<dbReference type="PANTHER" id="PTHR30614">
    <property type="entry name" value="MEMBRANE COMPONENT OF AMINO ACID ABC TRANSPORTER"/>
    <property type="match status" value="1"/>
</dbReference>
<evidence type="ECO:0000259" key="10">
    <source>
        <dbReference type="PROSITE" id="PS50928"/>
    </source>
</evidence>
<dbReference type="SUPFAM" id="SSF161098">
    <property type="entry name" value="MetI-like"/>
    <property type="match status" value="1"/>
</dbReference>
<evidence type="ECO:0000256" key="1">
    <source>
        <dbReference type="ARBA" id="ARBA00004651"/>
    </source>
</evidence>
<dbReference type="Gene3D" id="1.10.3720.10">
    <property type="entry name" value="MetI-like"/>
    <property type="match status" value="1"/>
</dbReference>
<keyword evidence="7 8" id="KW-0472">Membrane</keyword>
<evidence type="ECO:0000256" key="8">
    <source>
        <dbReference type="RuleBase" id="RU363032"/>
    </source>
</evidence>
<keyword evidence="12" id="KW-1185">Reference proteome</keyword>
<dbReference type="CDD" id="cd06261">
    <property type="entry name" value="TM_PBP2"/>
    <property type="match status" value="1"/>
</dbReference>
<keyword evidence="3" id="KW-1003">Cell membrane</keyword>
<evidence type="ECO:0000256" key="7">
    <source>
        <dbReference type="ARBA" id="ARBA00023136"/>
    </source>
</evidence>
<evidence type="ECO:0000313" key="11">
    <source>
        <dbReference type="EMBL" id="GAA4127249.1"/>
    </source>
</evidence>
<dbReference type="InterPro" id="IPR000515">
    <property type="entry name" value="MetI-like"/>
</dbReference>
<evidence type="ECO:0000313" key="12">
    <source>
        <dbReference type="Proteomes" id="UP001500266"/>
    </source>
</evidence>
<comment type="subcellular location">
    <subcellularLocation>
        <location evidence="1 8">Cell membrane</location>
        <topology evidence="1 8">Multi-pass membrane protein</topology>
    </subcellularLocation>
</comment>
<gene>
    <name evidence="11" type="ORF">GCM10022416_01750</name>
</gene>
<comment type="similarity">
    <text evidence="8">Belongs to the binding-protein-dependent transport system permease family.</text>
</comment>
<proteinExistence type="inferred from homology"/>
<feature type="transmembrane region" description="Helical" evidence="8">
    <location>
        <begin position="109"/>
        <end position="135"/>
    </location>
</feature>
<keyword evidence="6 8" id="KW-1133">Transmembrane helix</keyword>
<dbReference type="PROSITE" id="PS50928">
    <property type="entry name" value="ABC_TM1"/>
    <property type="match status" value="1"/>
</dbReference>
<keyword evidence="2 8" id="KW-0813">Transport</keyword>
<sequence>MTATTPEAAPAGGSPGRSGLSPRQKQRIGRWIQYAIFLLIVVLVAVFADWPKIQEHFLDADAARETVPDVFRALGNTVIYTVLAYALGIVVGLVIALMRLSSVGPYRWFGLVFIEIFRGLPALLILILVAFGLPIAFPTFSDPPGGIYTQIALGLGLVGAAYMAETIRAGIQAVPKGQMEAARSLGMSYSRAMLTIVIPQAFRIVIPPLTNELVLLFKDSSLVFVLGVTSTQVELTKFGEQVAVRLADVTPIMVAGTAYLIITIPLGYLVRRLEARQAKAR</sequence>
<comment type="caution">
    <text evidence="11">The sequence shown here is derived from an EMBL/GenBank/DDBJ whole genome shotgun (WGS) entry which is preliminary data.</text>
</comment>
<feature type="transmembrane region" description="Helical" evidence="8">
    <location>
        <begin position="147"/>
        <end position="167"/>
    </location>
</feature>
<name>A0ABP7XYZ7_9ACTN</name>
<dbReference type="Pfam" id="PF00528">
    <property type="entry name" value="BPD_transp_1"/>
    <property type="match status" value="1"/>
</dbReference>
<feature type="transmembrane region" description="Helical" evidence="8">
    <location>
        <begin position="31"/>
        <end position="48"/>
    </location>
</feature>
<feature type="transmembrane region" description="Helical" evidence="8">
    <location>
        <begin position="78"/>
        <end position="97"/>
    </location>
</feature>
<reference evidence="12" key="1">
    <citation type="journal article" date="2019" name="Int. J. Syst. Evol. Microbiol.">
        <title>The Global Catalogue of Microorganisms (GCM) 10K type strain sequencing project: providing services to taxonomists for standard genome sequencing and annotation.</title>
        <authorList>
            <consortium name="The Broad Institute Genomics Platform"/>
            <consortium name="The Broad Institute Genome Sequencing Center for Infectious Disease"/>
            <person name="Wu L."/>
            <person name="Ma J."/>
        </authorList>
    </citation>
    <scope>NUCLEOTIDE SEQUENCE [LARGE SCALE GENOMIC DNA]</scope>
    <source>
        <strain evidence="12">JCM 17316</strain>
    </source>
</reference>
<protein>
    <submittedName>
        <fullName evidence="11">Amino acid ABC transporter permease</fullName>
    </submittedName>
</protein>
<feature type="region of interest" description="Disordered" evidence="9">
    <location>
        <begin position="1"/>
        <end position="22"/>
    </location>
</feature>
<dbReference type="InterPro" id="IPR035906">
    <property type="entry name" value="MetI-like_sf"/>
</dbReference>
<evidence type="ECO:0000256" key="4">
    <source>
        <dbReference type="ARBA" id="ARBA00022692"/>
    </source>
</evidence>